<reference evidence="3" key="3">
    <citation type="submission" date="2021-05" db="EMBL/GenBank/DDBJ databases">
        <title>Protein family content uncovers lineage relationships and bacterial pathway maintenance mechanisms in DPANN archaea.</title>
        <authorList>
            <person name="Castelle C.J."/>
            <person name="Meheust R."/>
            <person name="Jaffe A.L."/>
            <person name="Seitz K."/>
            <person name="Gong X."/>
            <person name="Baker B.J."/>
            <person name="Banfield J.F."/>
        </authorList>
    </citation>
    <scope>NUCLEOTIDE SEQUENCE</scope>
    <source>
        <strain evidence="3">RIFCSPLOWO2_01_FULL_58_19</strain>
    </source>
</reference>
<dbReference type="EMBL" id="DUGH01000034">
    <property type="protein sequence ID" value="HIH16042.1"/>
    <property type="molecule type" value="Genomic_DNA"/>
</dbReference>
<sequence>MTRRFLRDVKFGRLSRPATGPTAAGKPGFTEHRTAIRQPRRAKTRLYYAAALRAAIDSYIEEVQQRVRWDKSRIEGMRQHLYSLSPEQWAAIMRDPQHHIKYKDFLGRARHVMTTTVSGYAHASAIFREMVGDFKGRSNLGVFGFGVGYGTILHILKHDPGFRAAYKRRRFISAKKIGGVELQKEPEELTKRERLNVIHGVKAEDLFARPLRRRELRAREATYSVDFLNEEILGSDPARLNKVAENIARMTQKGGYSYHVLSMGGETGMTRAMFEKQGFRVLKWLEPTKENNARIIKLYKER</sequence>
<evidence type="ECO:0000313" key="2">
    <source>
        <dbReference type="EMBL" id="HIH16042.1"/>
    </source>
</evidence>
<comment type="caution">
    <text evidence="2">The sequence shown here is derived from an EMBL/GenBank/DDBJ whole genome shotgun (WGS) entry which is preliminary data.</text>
</comment>
<reference evidence="3" key="2">
    <citation type="submission" date="2021-03" db="EMBL/GenBank/DDBJ databases">
        <authorList>
            <person name="Jaffe A."/>
        </authorList>
    </citation>
    <scope>NUCLEOTIDE SEQUENCE</scope>
    <source>
        <strain evidence="3">RIFCSPLOWO2_01_FULL_58_19</strain>
    </source>
</reference>
<protein>
    <submittedName>
        <fullName evidence="2">Uncharacterized protein</fullName>
    </submittedName>
</protein>
<accession>A0A7J4JE51</accession>
<evidence type="ECO:0000313" key="3">
    <source>
        <dbReference type="EMBL" id="MBS3062406.1"/>
    </source>
</evidence>
<reference evidence="2" key="1">
    <citation type="journal article" date="2020" name="bioRxiv">
        <title>A rank-normalized archaeal taxonomy based on genome phylogeny resolves widespread incomplete and uneven classifications.</title>
        <authorList>
            <person name="Rinke C."/>
            <person name="Chuvochina M."/>
            <person name="Mussig A.J."/>
            <person name="Chaumeil P.-A."/>
            <person name="Waite D.W."/>
            <person name="Whitman W.B."/>
            <person name="Parks D.H."/>
            <person name="Hugenholtz P."/>
        </authorList>
    </citation>
    <scope>NUCLEOTIDE SEQUENCE</scope>
    <source>
        <strain evidence="2">UBA10219</strain>
    </source>
</reference>
<dbReference type="EMBL" id="JAGVWE010000002">
    <property type="protein sequence ID" value="MBS3062406.1"/>
    <property type="molecule type" value="Genomic_DNA"/>
</dbReference>
<gene>
    <name evidence="2" type="ORF">HA252_01410</name>
    <name evidence="3" type="ORF">J4203_00910</name>
</gene>
<dbReference type="Proteomes" id="UP000564964">
    <property type="component" value="Unassembled WGS sequence"/>
</dbReference>
<evidence type="ECO:0000313" key="4">
    <source>
        <dbReference type="Proteomes" id="UP000564964"/>
    </source>
</evidence>
<proteinExistence type="predicted"/>
<dbReference type="AlphaFoldDB" id="A0A7J4JE51"/>
<organism evidence="2 4">
    <name type="scientific">Candidatus Iainarchaeum sp</name>
    <dbReference type="NCBI Taxonomy" id="3101447"/>
    <lineage>
        <taxon>Archaea</taxon>
        <taxon>Candidatus Iainarchaeota</taxon>
        <taxon>Candidatus Iainarchaeia</taxon>
        <taxon>Candidatus Iainarchaeales</taxon>
        <taxon>Candidatus Iainarchaeaceae</taxon>
        <taxon>Candidatus Iainarchaeum</taxon>
    </lineage>
</organism>
<feature type="region of interest" description="Disordered" evidence="1">
    <location>
        <begin position="14"/>
        <end position="33"/>
    </location>
</feature>
<name>A0A7J4JE51_9ARCH</name>
<dbReference type="Proteomes" id="UP000678237">
    <property type="component" value="Unassembled WGS sequence"/>
</dbReference>
<evidence type="ECO:0000256" key="1">
    <source>
        <dbReference type="SAM" id="MobiDB-lite"/>
    </source>
</evidence>